<dbReference type="Proteomes" id="UP001501671">
    <property type="component" value="Unassembled WGS sequence"/>
</dbReference>
<dbReference type="InterPro" id="IPR002347">
    <property type="entry name" value="SDR_fam"/>
</dbReference>
<sequence>MTGGGRGMGRDVALALGARGAHVTVADIDGGNADAVAGAIATAGGQARGVRLDVSDVGQVRAFFRSLEAPLDIAVCAAAILKVKPFLDHEEEDWDALVRVNLKGTFFSVQEAARAMVPRRKGVIVTFSSTSAFVASRVPELAYDVTKGGIRQMTVSAAVELAPFGIRVNGVAPGTILTDFNRATLSTPESLQAAANGLPLGRVGAPEDVTGAVLYLCSSMSSYVTGQLLVVDGGRLCRAG</sequence>
<proteinExistence type="inferred from homology"/>
<dbReference type="InterPro" id="IPR036291">
    <property type="entry name" value="NAD(P)-bd_dom_sf"/>
</dbReference>
<gene>
    <name evidence="2" type="ORF">GCM10023144_40260</name>
</gene>
<dbReference type="Pfam" id="PF13561">
    <property type="entry name" value="adh_short_C2"/>
    <property type="match status" value="1"/>
</dbReference>
<dbReference type="EMBL" id="BAABFO010000026">
    <property type="protein sequence ID" value="GAA4340496.1"/>
    <property type="molecule type" value="Genomic_DNA"/>
</dbReference>
<evidence type="ECO:0000256" key="1">
    <source>
        <dbReference type="ARBA" id="ARBA00006484"/>
    </source>
</evidence>
<reference evidence="3" key="1">
    <citation type="journal article" date="2019" name="Int. J. Syst. Evol. Microbiol.">
        <title>The Global Catalogue of Microorganisms (GCM) 10K type strain sequencing project: providing services to taxonomists for standard genome sequencing and annotation.</title>
        <authorList>
            <consortium name="The Broad Institute Genomics Platform"/>
            <consortium name="The Broad Institute Genome Sequencing Center for Infectious Disease"/>
            <person name="Wu L."/>
            <person name="Ma J."/>
        </authorList>
    </citation>
    <scope>NUCLEOTIDE SEQUENCE [LARGE SCALE GENOMIC DNA]</scope>
    <source>
        <strain evidence="3">JCM 17666</strain>
    </source>
</reference>
<evidence type="ECO:0000313" key="2">
    <source>
        <dbReference type="EMBL" id="GAA4340496.1"/>
    </source>
</evidence>
<dbReference type="Gene3D" id="3.40.50.720">
    <property type="entry name" value="NAD(P)-binding Rossmann-like Domain"/>
    <property type="match status" value="1"/>
</dbReference>
<evidence type="ECO:0000313" key="3">
    <source>
        <dbReference type="Proteomes" id="UP001501671"/>
    </source>
</evidence>
<comment type="similarity">
    <text evidence="1">Belongs to the short-chain dehydrogenases/reductases (SDR) family.</text>
</comment>
<comment type="caution">
    <text evidence="2">The sequence shown here is derived from an EMBL/GenBank/DDBJ whole genome shotgun (WGS) entry which is preliminary data.</text>
</comment>
<dbReference type="PANTHER" id="PTHR42760">
    <property type="entry name" value="SHORT-CHAIN DEHYDROGENASES/REDUCTASES FAMILY MEMBER"/>
    <property type="match status" value="1"/>
</dbReference>
<dbReference type="PRINTS" id="PR00081">
    <property type="entry name" value="GDHRDH"/>
</dbReference>
<accession>A0ABP8HK86</accession>
<dbReference type="SUPFAM" id="SSF51735">
    <property type="entry name" value="NAD(P)-binding Rossmann-fold domains"/>
    <property type="match status" value="1"/>
</dbReference>
<keyword evidence="3" id="KW-1185">Reference proteome</keyword>
<name>A0ABP8HK86_9BURK</name>
<protein>
    <submittedName>
        <fullName evidence="2">Glucose 1-dehydrogenase</fullName>
    </submittedName>
</protein>
<organism evidence="2 3">
    <name type="scientific">Pigmentiphaga soli</name>
    <dbReference type="NCBI Taxonomy" id="1007095"/>
    <lineage>
        <taxon>Bacteria</taxon>
        <taxon>Pseudomonadati</taxon>
        <taxon>Pseudomonadota</taxon>
        <taxon>Betaproteobacteria</taxon>
        <taxon>Burkholderiales</taxon>
        <taxon>Alcaligenaceae</taxon>
        <taxon>Pigmentiphaga</taxon>
    </lineage>
</organism>